<evidence type="ECO:0000259" key="1">
    <source>
        <dbReference type="Pfam" id="PF01575"/>
    </source>
</evidence>
<dbReference type="AlphaFoldDB" id="A0A068SR45"/>
<dbReference type="RefSeq" id="WP_038588333.1">
    <property type="nucleotide sequence ID" value="NZ_HG938353.1"/>
</dbReference>
<dbReference type="OrthoDB" id="9797938at2"/>
<dbReference type="Proteomes" id="UP000028181">
    <property type="component" value="Chromosome I"/>
</dbReference>
<dbReference type="PANTHER" id="PTHR43437">
    <property type="entry name" value="HYDROXYACYL-THIOESTER DEHYDRATASE TYPE 2, MITOCHONDRIAL-RELATED"/>
    <property type="match status" value="1"/>
</dbReference>
<dbReference type="GO" id="GO:0019171">
    <property type="term" value="F:(3R)-hydroxyacyl-[acyl-carrier-protein] dehydratase activity"/>
    <property type="evidence" value="ECO:0007669"/>
    <property type="project" value="TreeGrafter"/>
</dbReference>
<dbReference type="InterPro" id="IPR002539">
    <property type="entry name" value="MaoC-like_dom"/>
</dbReference>
<proteinExistence type="predicted"/>
<name>A0A068SR45_NEOGA</name>
<organism evidence="2 3">
    <name type="scientific">Neorhizobium galegae bv. orientalis str. HAMBI 540</name>
    <dbReference type="NCBI Taxonomy" id="1028800"/>
    <lineage>
        <taxon>Bacteria</taxon>
        <taxon>Pseudomonadati</taxon>
        <taxon>Pseudomonadota</taxon>
        <taxon>Alphaproteobacteria</taxon>
        <taxon>Hyphomicrobiales</taxon>
        <taxon>Rhizobiaceae</taxon>
        <taxon>Rhizobium/Agrobacterium group</taxon>
        <taxon>Neorhizobium</taxon>
    </lineage>
</organism>
<dbReference type="Pfam" id="PF01575">
    <property type="entry name" value="MaoC_dehydratas"/>
    <property type="match status" value="1"/>
</dbReference>
<sequence length="155" mass="17177">MRLIELSPPGRKVITGTLLFTAEDIVRYARKFDPQPFHVDAEAAKNYVFGALCASGWHTCAGWMKTYIAYWKAEVARLESEGLTAPKLGPSAGFKKLQWLKPVYAGDSITYSVALTESRPLTSRPGTWINMTACDGVNQHGDVVMRYEGTVLEFA</sequence>
<dbReference type="InterPro" id="IPR050965">
    <property type="entry name" value="UPF0336/Enoyl-CoA_hydratase"/>
</dbReference>
<protein>
    <submittedName>
        <fullName evidence="2">MoaC domain protein</fullName>
    </submittedName>
</protein>
<feature type="domain" description="MaoC-like" evidence="1">
    <location>
        <begin position="9"/>
        <end position="120"/>
    </location>
</feature>
<dbReference type="CDD" id="cd03454">
    <property type="entry name" value="YdeM"/>
    <property type="match status" value="1"/>
</dbReference>
<gene>
    <name evidence="2" type="ORF">RG540_CH25270</name>
</gene>
<keyword evidence="3" id="KW-1185">Reference proteome</keyword>
<dbReference type="InterPro" id="IPR029069">
    <property type="entry name" value="HotDog_dom_sf"/>
</dbReference>
<dbReference type="GO" id="GO:0006633">
    <property type="term" value="P:fatty acid biosynthetic process"/>
    <property type="evidence" value="ECO:0007669"/>
    <property type="project" value="TreeGrafter"/>
</dbReference>
<dbReference type="PATRIC" id="fig|1028800.3.peg.2555"/>
<dbReference type="HOGENOM" id="CLU_094876_1_0_5"/>
<dbReference type="eggNOG" id="COG2030">
    <property type="taxonomic scope" value="Bacteria"/>
</dbReference>
<dbReference type="KEGG" id="ngg:RG540_CH25270"/>
<dbReference type="SUPFAM" id="SSF54637">
    <property type="entry name" value="Thioesterase/thiol ester dehydrase-isomerase"/>
    <property type="match status" value="1"/>
</dbReference>
<evidence type="ECO:0000313" key="3">
    <source>
        <dbReference type="Proteomes" id="UP000028181"/>
    </source>
</evidence>
<evidence type="ECO:0000313" key="2">
    <source>
        <dbReference type="EMBL" id="CDN48693.1"/>
    </source>
</evidence>
<dbReference type="GeneID" id="24259501"/>
<reference evidence="3" key="1">
    <citation type="journal article" date="2014" name="BMC Genomics">
        <title>Genome sequencing of two Neorhizobium galegae strains reveals a noeT gene responsible for the unusual acetylation of the nodulation factors.</title>
        <authorList>
            <person name="Osterman J."/>
            <person name="Marsh J."/>
            <person name="Laine P.K."/>
            <person name="Zeng Z."/>
            <person name="Alatalo E."/>
            <person name="Sullivan J.T."/>
            <person name="Young J.P."/>
            <person name="Thomas-Oates J."/>
            <person name="Paulin L."/>
            <person name="Lindstrom K."/>
        </authorList>
    </citation>
    <scope>NUCLEOTIDE SEQUENCE [LARGE SCALE GENOMIC DNA]</scope>
    <source>
        <strain evidence="3">HAMBI 540</strain>
    </source>
</reference>
<dbReference type="Gene3D" id="3.10.129.10">
    <property type="entry name" value="Hotdog Thioesterase"/>
    <property type="match status" value="1"/>
</dbReference>
<dbReference type="PANTHER" id="PTHR43437:SF3">
    <property type="entry name" value="HYDROXYACYL-THIOESTER DEHYDRATASE TYPE 2, MITOCHONDRIAL"/>
    <property type="match status" value="1"/>
</dbReference>
<accession>A0A068SR45</accession>
<dbReference type="EMBL" id="HG938353">
    <property type="protein sequence ID" value="CDN48693.1"/>
    <property type="molecule type" value="Genomic_DNA"/>
</dbReference>